<keyword evidence="3" id="KW-1185">Reference proteome</keyword>
<dbReference type="InterPro" id="IPR052859">
    <property type="entry name" value="LRR-IQ_domain_protein"/>
</dbReference>
<dbReference type="Proteomes" id="UP000826234">
    <property type="component" value="Unassembled WGS sequence"/>
</dbReference>
<gene>
    <name evidence="2" type="ORF">JD844_017774</name>
</gene>
<proteinExistence type="predicted"/>
<evidence type="ECO:0000313" key="3">
    <source>
        <dbReference type="Proteomes" id="UP000826234"/>
    </source>
</evidence>
<protein>
    <submittedName>
        <fullName evidence="2">Uncharacterized protein</fullName>
    </submittedName>
</protein>
<evidence type="ECO:0000256" key="1">
    <source>
        <dbReference type="SAM" id="MobiDB-lite"/>
    </source>
</evidence>
<dbReference type="EMBL" id="JAIPUX010005289">
    <property type="protein sequence ID" value="KAH0618502.1"/>
    <property type="molecule type" value="Genomic_DNA"/>
</dbReference>
<comment type="caution">
    <text evidence="2">The sequence shown here is derived from an EMBL/GenBank/DDBJ whole genome shotgun (WGS) entry which is preliminary data.</text>
</comment>
<dbReference type="PANTHER" id="PTHR46723:SF1">
    <property type="entry name" value="LEUCINE-RICH REPEAT AND IQ DOMAIN-CONTAINING PROTEIN 3"/>
    <property type="match status" value="1"/>
</dbReference>
<accession>A0ABQ7SMH7</accession>
<evidence type="ECO:0000313" key="2">
    <source>
        <dbReference type="EMBL" id="KAH0618502.1"/>
    </source>
</evidence>
<feature type="compositionally biased region" description="Basic residues" evidence="1">
    <location>
        <begin position="97"/>
        <end position="107"/>
    </location>
</feature>
<dbReference type="PANTHER" id="PTHR46723">
    <property type="entry name" value="LEUCINE-RICH REPEAT AND IQ DOMAIN-CONTAINING PROTEIN 3"/>
    <property type="match status" value="1"/>
</dbReference>
<feature type="region of interest" description="Disordered" evidence="1">
    <location>
        <begin position="97"/>
        <end position="117"/>
    </location>
</feature>
<name>A0ABQ7SMH7_PHRPL</name>
<reference evidence="2 3" key="1">
    <citation type="journal article" date="2022" name="Gigascience">
        <title>A chromosome-level genome assembly and annotation of the desert horned lizard, Phrynosoma platyrhinos, provides insight into chromosomal rearrangements among reptiles.</title>
        <authorList>
            <person name="Koochekian N."/>
            <person name="Ascanio A."/>
            <person name="Farleigh K."/>
            <person name="Card D.C."/>
            <person name="Schield D.R."/>
            <person name="Castoe T.A."/>
            <person name="Jezkova T."/>
        </authorList>
    </citation>
    <scope>NUCLEOTIDE SEQUENCE [LARGE SCALE GENOMIC DNA]</scope>
    <source>
        <strain evidence="2">NK-2021</strain>
    </source>
</reference>
<sequence>MPFLFKNSLMPLKEVLRHKCYIRDGTKGMHIRQTPAVHSSKSTLFHTIELEQLAAIKKRTSQIQTVDLKNCKELHLYLRRLKYPLLSTILRLEEKKKIKQKKSRPPPRKGLLDGRQTEMKDDMATEFRLSVCRMPFYSLIKETQHYQDKENDFFDAVHDMRYFTHPEPETMSVHEPGSIDKRVFARAFGTIRLRPLCAIDKGYWQSHNLDIQLEKERKVLQRLIARNEGQEYVNHLHEERRENAQKKYEEDKMMTDDILKENKQKREMLINKMKHKYDEFLENKERKTIENTFVQRFSNQHTALTKGLIRLDGWRKREETVHERKHIVRGIAEEERQRKEMQQMLQRLNTDEKCFRQCLAHAMASDRFKRSKGKIEAMKKPRLKIPYSLPVIGSSGLAVPILQYEGLDGNV</sequence>
<organism evidence="2 3">
    <name type="scientific">Phrynosoma platyrhinos</name>
    <name type="common">Desert horned lizard</name>
    <dbReference type="NCBI Taxonomy" id="52577"/>
    <lineage>
        <taxon>Eukaryota</taxon>
        <taxon>Metazoa</taxon>
        <taxon>Chordata</taxon>
        <taxon>Craniata</taxon>
        <taxon>Vertebrata</taxon>
        <taxon>Euteleostomi</taxon>
        <taxon>Lepidosauria</taxon>
        <taxon>Squamata</taxon>
        <taxon>Bifurcata</taxon>
        <taxon>Unidentata</taxon>
        <taxon>Episquamata</taxon>
        <taxon>Toxicofera</taxon>
        <taxon>Iguania</taxon>
        <taxon>Phrynosomatidae</taxon>
        <taxon>Phrynosomatinae</taxon>
        <taxon>Phrynosoma</taxon>
    </lineage>
</organism>